<dbReference type="Proteomes" id="UP000095282">
    <property type="component" value="Unplaced"/>
</dbReference>
<protein>
    <submittedName>
        <fullName evidence="2">Phlebovirus_G2 domain-containing protein</fullName>
    </submittedName>
</protein>
<accession>A0A1I7U0Z5</accession>
<sequence>MSTQELFFMLMKRQCCRKVAYRISLLDREVVNMRAIRTRYIAFVIKINVIPDTSWAATFRRDFRPSTAVFALPEMGKIVIRDVQKSVVETIALWILMEKSRHNYEDHDEFVGAARPRFELQAGCLKVNGEDKVQTGCTVETQGNSSEVLAKHCICNSHLCNFHHLVRGTEDPRPKAAAPGVKQTTSQLNPVRLYTSNKEIDENDILSVMNGASRAFFGAIVLPFLFL</sequence>
<organism evidence="1 2">
    <name type="scientific">Caenorhabditis tropicalis</name>
    <dbReference type="NCBI Taxonomy" id="1561998"/>
    <lineage>
        <taxon>Eukaryota</taxon>
        <taxon>Metazoa</taxon>
        <taxon>Ecdysozoa</taxon>
        <taxon>Nematoda</taxon>
        <taxon>Chromadorea</taxon>
        <taxon>Rhabditida</taxon>
        <taxon>Rhabditina</taxon>
        <taxon>Rhabditomorpha</taxon>
        <taxon>Rhabditoidea</taxon>
        <taxon>Rhabditidae</taxon>
        <taxon>Peloderinae</taxon>
        <taxon>Caenorhabditis</taxon>
    </lineage>
</organism>
<evidence type="ECO:0000313" key="2">
    <source>
        <dbReference type="WBParaSite" id="Csp11.Scaffold629.g13768.t1"/>
    </source>
</evidence>
<evidence type="ECO:0000313" key="1">
    <source>
        <dbReference type="Proteomes" id="UP000095282"/>
    </source>
</evidence>
<dbReference type="AlphaFoldDB" id="A0A1I7U0Z5"/>
<reference evidence="2" key="1">
    <citation type="submission" date="2016-11" db="UniProtKB">
        <authorList>
            <consortium name="WormBaseParasite"/>
        </authorList>
    </citation>
    <scope>IDENTIFICATION</scope>
</reference>
<name>A0A1I7U0Z5_9PELO</name>
<dbReference type="eggNOG" id="ENOG502SMMW">
    <property type="taxonomic scope" value="Eukaryota"/>
</dbReference>
<keyword evidence="1" id="KW-1185">Reference proteome</keyword>
<proteinExistence type="predicted"/>
<dbReference type="WBParaSite" id="Csp11.Scaffold629.g13768.t1">
    <property type="protein sequence ID" value="Csp11.Scaffold629.g13768.t1"/>
    <property type="gene ID" value="Csp11.Scaffold629.g13768"/>
</dbReference>